<dbReference type="Proteomes" id="UP001059041">
    <property type="component" value="Linkage Group LG13"/>
</dbReference>
<evidence type="ECO:0000313" key="2">
    <source>
        <dbReference type="EMBL" id="KAI7801978.1"/>
    </source>
</evidence>
<feature type="region of interest" description="Disordered" evidence="1">
    <location>
        <begin position="1"/>
        <end position="25"/>
    </location>
</feature>
<comment type="caution">
    <text evidence="2">The sequence shown here is derived from an EMBL/GenBank/DDBJ whole genome shotgun (WGS) entry which is preliminary data.</text>
</comment>
<feature type="non-terminal residue" evidence="2">
    <location>
        <position position="83"/>
    </location>
</feature>
<evidence type="ECO:0000313" key="3">
    <source>
        <dbReference type="Proteomes" id="UP001059041"/>
    </source>
</evidence>
<dbReference type="AlphaFoldDB" id="A0A9W7WLH6"/>
<proteinExistence type="predicted"/>
<protein>
    <submittedName>
        <fullName evidence="2">Uncharacterized protein</fullName>
    </submittedName>
</protein>
<keyword evidence="3" id="KW-1185">Reference proteome</keyword>
<gene>
    <name evidence="2" type="ORF">IRJ41_021009</name>
</gene>
<name>A0A9W7WLH6_TRIRA</name>
<sequence length="83" mass="9060">PPDGFPECDLPMSASEAFAGGSSRPRELWWDRPKRTSALPSLTHQISPSVLFFSKRCIAGRRFMSTASNCFTDSSDFGAETGT</sequence>
<evidence type="ECO:0000256" key="1">
    <source>
        <dbReference type="SAM" id="MobiDB-lite"/>
    </source>
</evidence>
<accession>A0A9W7WLH6</accession>
<organism evidence="2 3">
    <name type="scientific">Triplophysa rosa</name>
    <name type="common">Cave loach</name>
    <dbReference type="NCBI Taxonomy" id="992332"/>
    <lineage>
        <taxon>Eukaryota</taxon>
        <taxon>Metazoa</taxon>
        <taxon>Chordata</taxon>
        <taxon>Craniata</taxon>
        <taxon>Vertebrata</taxon>
        <taxon>Euteleostomi</taxon>
        <taxon>Actinopterygii</taxon>
        <taxon>Neopterygii</taxon>
        <taxon>Teleostei</taxon>
        <taxon>Ostariophysi</taxon>
        <taxon>Cypriniformes</taxon>
        <taxon>Nemacheilidae</taxon>
        <taxon>Triplophysa</taxon>
    </lineage>
</organism>
<reference evidence="2" key="1">
    <citation type="submission" date="2021-02" db="EMBL/GenBank/DDBJ databases">
        <title>Comparative genomics reveals that relaxation of natural selection precedes convergent phenotypic evolution of cavefish.</title>
        <authorList>
            <person name="Peng Z."/>
        </authorList>
    </citation>
    <scope>NUCLEOTIDE SEQUENCE</scope>
    <source>
        <tissue evidence="2">Muscle</tissue>
    </source>
</reference>
<dbReference type="EMBL" id="JAFHDT010000013">
    <property type="protein sequence ID" value="KAI7801978.1"/>
    <property type="molecule type" value="Genomic_DNA"/>
</dbReference>